<evidence type="ECO:0000256" key="1">
    <source>
        <dbReference type="SAM" id="SignalP"/>
    </source>
</evidence>
<dbReference type="Pfam" id="PF13416">
    <property type="entry name" value="SBP_bac_8"/>
    <property type="match status" value="1"/>
</dbReference>
<dbReference type="PANTHER" id="PTHR43649:SF14">
    <property type="entry name" value="BLR3389 PROTEIN"/>
    <property type="match status" value="1"/>
</dbReference>
<dbReference type="PANTHER" id="PTHR43649">
    <property type="entry name" value="ARABINOSE-BINDING PROTEIN-RELATED"/>
    <property type="match status" value="1"/>
</dbReference>
<dbReference type="KEGG" id="ttr:Tter_1963"/>
<keyword evidence="1" id="KW-0732">Signal</keyword>
<gene>
    <name evidence="2" type="ordered locus">Tter_1963</name>
</gene>
<dbReference type="AlphaFoldDB" id="D1CGJ8"/>
<accession>D1CGJ8</accession>
<keyword evidence="3" id="KW-1185">Reference proteome</keyword>
<dbReference type="SUPFAM" id="SSF53850">
    <property type="entry name" value="Periplasmic binding protein-like II"/>
    <property type="match status" value="1"/>
</dbReference>
<proteinExistence type="predicted"/>
<dbReference type="InterPro" id="IPR006059">
    <property type="entry name" value="SBP"/>
</dbReference>
<sequence>MSSTEQPLSRRSFLKIGGLALAGMAVACGAPQATAPTPKSGGASSAPVKITFWNALYPTEDPNKKKKREQFYIYQAIKRFESANPHITVELVSVPGDPQMFTKFRTASIAKNGPDVFGTWSGNYMLNLKQFLEPLDSYFTQPEKDRITGWEAVTEGFRPGQGKTYGVPAGSDGCVCIFYNKDLLSKAGVDPEKNWPSDFAGFLQVLQQIKTTGVIPLTLGGGGYVYHLLNYWIAQMIDGSPGLEELVTGKRKFSDPKLVSIVQNWTKLRPYTNPGAESAGDEAVQLFYRKKAAMTTGGFWIISDARTTLGDALGMVKIPNYSDDAPIKNGGVGGVGTAFVVSNYSKHKQEAVDFIKFLMSKEEQELKAKSGEGNLVNVKDVDPNELYKDPLLRLQYKWGNEPTTIFWPDNVFPAELTAEEVAQAQLAWTGKLSPKDFMEKLDNKRDELL</sequence>
<feature type="chain" id="PRO_5003021264" evidence="1">
    <location>
        <begin position="36"/>
        <end position="449"/>
    </location>
</feature>
<dbReference type="PROSITE" id="PS51318">
    <property type="entry name" value="TAT"/>
    <property type="match status" value="1"/>
</dbReference>
<dbReference type="OrthoDB" id="9795467at2"/>
<dbReference type="Gene3D" id="3.40.190.10">
    <property type="entry name" value="Periplasmic binding protein-like II"/>
    <property type="match status" value="2"/>
</dbReference>
<dbReference type="HOGENOM" id="CLU_031285_10_0_0"/>
<dbReference type="RefSeq" id="WP_012875900.1">
    <property type="nucleotide sequence ID" value="NC_013526.1"/>
</dbReference>
<reference evidence="3" key="1">
    <citation type="journal article" date="2010" name="Stand. Genomic Sci.">
        <title>Complete genome sequence of 'Thermobaculum terrenum' type strain (YNP1).</title>
        <authorList>
            <person name="Kiss H."/>
            <person name="Cleland D."/>
            <person name="Lapidus A."/>
            <person name="Lucas S."/>
            <person name="Glavina Del Rio T."/>
            <person name="Nolan M."/>
            <person name="Tice H."/>
            <person name="Han C."/>
            <person name="Goodwin L."/>
            <person name="Pitluck S."/>
            <person name="Liolios K."/>
            <person name="Ivanova N."/>
            <person name="Mavromatis K."/>
            <person name="Ovchinnikova G."/>
            <person name="Pati A."/>
            <person name="Chen A."/>
            <person name="Palaniappan K."/>
            <person name="Land M."/>
            <person name="Hauser L."/>
            <person name="Chang Y."/>
            <person name="Jeffries C."/>
            <person name="Lu M."/>
            <person name="Brettin T."/>
            <person name="Detter J."/>
            <person name="Goker M."/>
            <person name="Tindall B."/>
            <person name="Beck B."/>
            <person name="McDermott T."/>
            <person name="Woyke T."/>
            <person name="Bristow J."/>
            <person name="Eisen J."/>
            <person name="Markowitz V."/>
            <person name="Hugenholtz P."/>
            <person name="Kyrpides N."/>
            <person name="Klenk H."/>
            <person name="Cheng J."/>
        </authorList>
    </citation>
    <scope>NUCLEOTIDE SEQUENCE [LARGE SCALE GENOMIC DNA]</scope>
    <source>
        <strain evidence="3">ATCC BAA-798 / YNP1</strain>
    </source>
</reference>
<feature type="signal peptide" evidence="1">
    <location>
        <begin position="1"/>
        <end position="35"/>
    </location>
</feature>
<dbReference type="InterPro" id="IPR006311">
    <property type="entry name" value="TAT_signal"/>
</dbReference>
<dbReference type="STRING" id="525904.Tter_1963"/>
<name>D1CGJ8_THET1</name>
<dbReference type="EMBL" id="CP001826">
    <property type="protein sequence ID" value="ACZ42869.1"/>
    <property type="molecule type" value="Genomic_DNA"/>
</dbReference>
<dbReference type="Proteomes" id="UP000000323">
    <property type="component" value="Chromosome 2"/>
</dbReference>
<dbReference type="eggNOG" id="COG1653">
    <property type="taxonomic scope" value="Bacteria"/>
</dbReference>
<dbReference type="InterPro" id="IPR050490">
    <property type="entry name" value="Bact_solute-bd_prot1"/>
</dbReference>
<evidence type="ECO:0000313" key="2">
    <source>
        <dbReference type="EMBL" id="ACZ42869.1"/>
    </source>
</evidence>
<evidence type="ECO:0000313" key="3">
    <source>
        <dbReference type="Proteomes" id="UP000000323"/>
    </source>
</evidence>
<organism evidence="2 3">
    <name type="scientific">Thermobaculum terrenum (strain ATCC BAA-798 / CCMEE 7001 / YNP1)</name>
    <dbReference type="NCBI Taxonomy" id="525904"/>
    <lineage>
        <taxon>Bacteria</taxon>
        <taxon>Bacillati</taxon>
        <taxon>Chloroflexota</taxon>
        <taxon>Chloroflexia</taxon>
        <taxon>Candidatus Thermobaculales</taxon>
        <taxon>Candidatus Thermobaculaceae</taxon>
        <taxon>Thermobaculum</taxon>
    </lineage>
</organism>
<protein>
    <submittedName>
        <fullName evidence="2">Extracellular solute-binding protein family 1</fullName>
    </submittedName>
</protein>